<dbReference type="PANTHER" id="PTHR47861:SF3">
    <property type="entry name" value="FKBP-TYPE PEPTIDYL-PROLYL CIS-TRANS ISOMERASE SLYD"/>
    <property type="match status" value="1"/>
</dbReference>
<keyword evidence="5" id="KW-0963">Cytoplasm</keyword>
<sequence>MENKTNKLIAAQYQLFTISENGERTLVEETTKEQPFVFITGFDAALDALEERLENLKLGEKFDFELEKEKAFGEYEPSRVIELNKEMFIVDGQFDSKNIFKGAQIPLKNEDGNFFIGTVLEIGDAAVKVDLNHPLAGKKLNFKGYIIENREATKDEIKTMLSHMNGGGCGGDCGGCEGGCGHHEGGCGHHDHEDGCCGHHEHKGGCCGHHH</sequence>
<organism evidence="13 14">
    <name type="scientific">Leyella stercorea</name>
    <dbReference type="NCBI Taxonomy" id="363265"/>
    <lineage>
        <taxon>Bacteria</taxon>
        <taxon>Pseudomonadati</taxon>
        <taxon>Bacteroidota</taxon>
        <taxon>Bacteroidia</taxon>
        <taxon>Bacteroidales</taxon>
        <taxon>Prevotellaceae</taxon>
        <taxon>Leyella</taxon>
    </lineage>
</organism>
<dbReference type="AlphaFoldDB" id="A0A3R6JDH7"/>
<comment type="subcellular location">
    <subcellularLocation>
        <location evidence="2">Cytoplasm</location>
    </subcellularLocation>
</comment>
<dbReference type="GO" id="GO:0005737">
    <property type="term" value="C:cytoplasm"/>
    <property type="evidence" value="ECO:0007669"/>
    <property type="project" value="UniProtKB-SubCell"/>
</dbReference>
<dbReference type="SUPFAM" id="SSF54534">
    <property type="entry name" value="FKBP-like"/>
    <property type="match status" value="1"/>
</dbReference>
<dbReference type="PANTHER" id="PTHR47861">
    <property type="entry name" value="FKBP-TYPE PEPTIDYL-PROLYL CIS-TRANS ISOMERASE SLYD"/>
    <property type="match status" value="1"/>
</dbReference>
<dbReference type="InterPro" id="IPR046357">
    <property type="entry name" value="PPIase_dom_sf"/>
</dbReference>
<evidence type="ECO:0000313" key="14">
    <source>
        <dbReference type="Proteomes" id="UP000286598"/>
    </source>
</evidence>
<evidence type="ECO:0000256" key="4">
    <source>
        <dbReference type="ARBA" id="ARBA00013194"/>
    </source>
</evidence>
<evidence type="ECO:0000256" key="7">
    <source>
        <dbReference type="ARBA" id="ARBA00023186"/>
    </source>
</evidence>
<evidence type="ECO:0000256" key="10">
    <source>
        <dbReference type="ARBA" id="ARBA00040015"/>
    </source>
</evidence>
<dbReference type="EC" id="5.2.1.8" evidence="4"/>
<keyword evidence="7" id="KW-0143">Chaperone</keyword>
<dbReference type="Pfam" id="PF00254">
    <property type="entry name" value="FKBP_C"/>
    <property type="match status" value="1"/>
</dbReference>
<comment type="caution">
    <text evidence="13">The sequence shown here is derived from an EMBL/GenBank/DDBJ whole genome shotgun (WGS) entry which is preliminary data.</text>
</comment>
<protein>
    <recommendedName>
        <fullName evidence="10">FKBP-type peptidyl-prolyl cis-trans isomerase SlyD</fullName>
        <ecNumber evidence="4">5.2.1.8</ecNumber>
    </recommendedName>
    <alternativeName>
        <fullName evidence="11">Metallochaperone SlyD</fullName>
    </alternativeName>
</protein>
<name>A0A3R6JDH7_9BACT</name>
<evidence type="ECO:0000256" key="5">
    <source>
        <dbReference type="ARBA" id="ARBA00022490"/>
    </source>
</evidence>
<keyword evidence="6" id="KW-0697">Rotamase</keyword>
<comment type="function">
    <text evidence="9">Also involved in hydrogenase metallocenter assembly, probably by participating in the nickel insertion step. This function in hydrogenase biosynthesis requires chaperone activity and the presence of the metal-binding domain, but not PPIase activity.</text>
</comment>
<dbReference type="OrthoDB" id="9808891at2"/>
<evidence type="ECO:0000256" key="2">
    <source>
        <dbReference type="ARBA" id="ARBA00004496"/>
    </source>
</evidence>
<evidence type="ECO:0000256" key="11">
    <source>
        <dbReference type="ARBA" id="ARBA00042772"/>
    </source>
</evidence>
<gene>
    <name evidence="13" type="ORF">DW060_03045</name>
</gene>
<reference evidence="13 14" key="1">
    <citation type="submission" date="2018-08" db="EMBL/GenBank/DDBJ databases">
        <title>A genome reference for cultivated species of the human gut microbiota.</title>
        <authorList>
            <person name="Zou Y."/>
            <person name="Xue W."/>
            <person name="Luo G."/>
        </authorList>
    </citation>
    <scope>NUCLEOTIDE SEQUENCE [LARGE SCALE GENOMIC DNA]</scope>
    <source>
        <strain evidence="13 14">AF42-9</strain>
    </source>
</reference>
<feature type="domain" description="PPIase FKBP-type" evidence="12">
    <location>
        <begin position="6"/>
        <end position="86"/>
    </location>
</feature>
<comment type="catalytic activity">
    <reaction evidence="1">
        <text>[protein]-peptidylproline (omega=180) = [protein]-peptidylproline (omega=0)</text>
        <dbReference type="Rhea" id="RHEA:16237"/>
        <dbReference type="Rhea" id="RHEA-COMP:10747"/>
        <dbReference type="Rhea" id="RHEA-COMP:10748"/>
        <dbReference type="ChEBI" id="CHEBI:83833"/>
        <dbReference type="ChEBI" id="CHEBI:83834"/>
        <dbReference type="EC" id="5.2.1.8"/>
    </reaction>
</comment>
<evidence type="ECO:0000256" key="3">
    <source>
        <dbReference type="ARBA" id="ARBA00006577"/>
    </source>
</evidence>
<evidence type="ECO:0000256" key="1">
    <source>
        <dbReference type="ARBA" id="ARBA00000971"/>
    </source>
</evidence>
<evidence type="ECO:0000259" key="12">
    <source>
        <dbReference type="Pfam" id="PF00254"/>
    </source>
</evidence>
<dbReference type="GO" id="GO:0003755">
    <property type="term" value="F:peptidyl-prolyl cis-trans isomerase activity"/>
    <property type="evidence" value="ECO:0007669"/>
    <property type="project" value="UniProtKB-KW"/>
</dbReference>
<keyword evidence="8 13" id="KW-0413">Isomerase</keyword>
<accession>A0A3R6JDH7</accession>
<dbReference type="GO" id="GO:0042026">
    <property type="term" value="P:protein refolding"/>
    <property type="evidence" value="ECO:0007669"/>
    <property type="project" value="UniProtKB-ARBA"/>
</dbReference>
<comment type="similarity">
    <text evidence="3">Belongs to the FKBP-type PPIase family.</text>
</comment>
<dbReference type="EMBL" id="QRNO01000009">
    <property type="protein sequence ID" value="RHK52020.1"/>
    <property type="molecule type" value="Genomic_DNA"/>
</dbReference>
<dbReference type="Gene3D" id="3.10.50.40">
    <property type="match status" value="1"/>
</dbReference>
<evidence type="ECO:0000256" key="9">
    <source>
        <dbReference type="ARBA" id="ARBA00037071"/>
    </source>
</evidence>
<evidence type="ECO:0000256" key="8">
    <source>
        <dbReference type="ARBA" id="ARBA00023235"/>
    </source>
</evidence>
<dbReference type="InterPro" id="IPR001179">
    <property type="entry name" value="PPIase_FKBP_dom"/>
</dbReference>
<dbReference type="Gene3D" id="2.40.10.330">
    <property type="match status" value="1"/>
</dbReference>
<proteinExistence type="inferred from homology"/>
<evidence type="ECO:0000256" key="6">
    <source>
        <dbReference type="ARBA" id="ARBA00023110"/>
    </source>
</evidence>
<evidence type="ECO:0000313" key="13">
    <source>
        <dbReference type="EMBL" id="RHK52020.1"/>
    </source>
</evidence>
<dbReference type="InterPro" id="IPR048261">
    <property type="entry name" value="SlpA/SlyD-like_ins_sf"/>
</dbReference>
<keyword evidence="14" id="KW-1185">Reference proteome</keyword>
<dbReference type="Proteomes" id="UP000286598">
    <property type="component" value="Unassembled WGS sequence"/>
</dbReference>